<dbReference type="PROSITE" id="PS50146">
    <property type="entry name" value="DAGK"/>
    <property type="match status" value="1"/>
</dbReference>
<gene>
    <name evidence="2" type="ORF">KO508_13400</name>
</gene>
<comment type="caution">
    <text evidence="2">The sequence shown here is derived from an EMBL/GenBank/DDBJ whole genome shotgun (WGS) entry which is preliminary data.</text>
</comment>
<keyword evidence="3" id="KW-1185">Reference proteome</keyword>
<dbReference type="PANTHER" id="PTHR30492">
    <property type="entry name" value="METHYLGLYOXAL SYNTHASE"/>
    <property type="match status" value="1"/>
</dbReference>
<dbReference type="InterPro" id="IPR045540">
    <property type="entry name" value="YegS/DAGK_C"/>
</dbReference>
<dbReference type="GO" id="GO:0016301">
    <property type="term" value="F:kinase activity"/>
    <property type="evidence" value="ECO:0007669"/>
    <property type="project" value="UniProtKB-KW"/>
</dbReference>
<dbReference type="Pfam" id="PF00781">
    <property type="entry name" value="DAGK_cat"/>
    <property type="match status" value="1"/>
</dbReference>
<dbReference type="NCBIfam" id="TIGR00147">
    <property type="entry name" value="YegS/Rv2252/BmrU family lipid kinase"/>
    <property type="match status" value="1"/>
</dbReference>
<keyword evidence="2" id="KW-0418">Kinase</keyword>
<reference evidence="2 3" key="1">
    <citation type="submission" date="2021-05" db="EMBL/GenBank/DDBJ databases">
        <title>Draft genomes of bacteria isolated from model marine particles.</title>
        <authorList>
            <person name="Datta M.S."/>
            <person name="Schwartzman J.A."/>
            <person name="Enke T.N."/>
            <person name="Saavedra J."/>
            <person name="Cermak N."/>
            <person name="Cordero O.X."/>
        </authorList>
    </citation>
    <scope>NUCLEOTIDE SEQUENCE [LARGE SCALE GENOMIC DNA]</scope>
    <source>
        <strain evidence="2 3">D2M19</strain>
    </source>
</reference>
<keyword evidence="2" id="KW-0808">Transferase</keyword>
<dbReference type="PANTHER" id="PTHR30492:SF0">
    <property type="entry name" value="METHYLGLYOXAL SYNTHASE"/>
    <property type="match status" value="1"/>
</dbReference>
<dbReference type="Pfam" id="PF19279">
    <property type="entry name" value="YegS_C"/>
    <property type="match status" value="1"/>
</dbReference>
<evidence type="ECO:0000259" key="1">
    <source>
        <dbReference type="PROSITE" id="PS50146"/>
    </source>
</evidence>
<dbReference type="InterPro" id="IPR005218">
    <property type="entry name" value="Diacylglycerol/lipid_kinase"/>
</dbReference>
<accession>A0ABS6ADP2</accession>
<evidence type="ECO:0000313" key="2">
    <source>
        <dbReference type="EMBL" id="MBU2874999.1"/>
    </source>
</evidence>
<proteinExistence type="predicted"/>
<dbReference type="RefSeq" id="WP_216008796.1">
    <property type="nucleotide sequence ID" value="NZ_JAHKPV010000019.1"/>
</dbReference>
<feature type="domain" description="DAGKc" evidence="1">
    <location>
        <begin position="51"/>
        <end position="121"/>
    </location>
</feature>
<dbReference type="EMBL" id="JAHKPV010000019">
    <property type="protein sequence ID" value="MBU2874999.1"/>
    <property type="molecule type" value="Genomic_DNA"/>
</dbReference>
<dbReference type="SMART" id="SM00046">
    <property type="entry name" value="DAGKc"/>
    <property type="match status" value="1"/>
</dbReference>
<organism evidence="2 3">
    <name type="scientific">Marinobacter salexigens</name>
    <dbReference type="NCBI Taxonomy" id="1925763"/>
    <lineage>
        <taxon>Bacteria</taxon>
        <taxon>Pseudomonadati</taxon>
        <taxon>Pseudomonadota</taxon>
        <taxon>Gammaproteobacteria</taxon>
        <taxon>Pseudomonadales</taxon>
        <taxon>Marinobacteraceae</taxon>
        <taxon>Marinobacter</taxon>
    </lineage>
</organism>
<protein>
    <submittedName>
        <fullName evidence="2">YegS/Rv2252/BmrU family lipid kinase</fullName>
    </submittedName>
</protein>
<dbReference type="InterPro" id="IPR004363">
    <property type="entry name" value="Methylgl_synth"/>
</dbReference>
<dbReference type="Proteomes" id="UP000753376">
    <property type="component" value="Unassembled WGS sequence"/>
</dbReference>
<name>A0ABS6ADP2_9GAMM</name>
<evidence type="ECO:0000313" key="3">
    <source>
        <dbReference type="Proteomes" id="UP000753376"/>
    </source>
</evidence>
<sequence>MNYWLVANPEAGDGQRGRDFWLEHLANAGITNPSCCDFQEQGWKAQVKSDDIVMVAGGDGSVNAGAQLCLERNATLAVLPSGTANDFARNLDLPEDPDAVCELVQRGATQQVDVAEFGDGIFLNVAHVGLGTLPARESQGAAKKLFGRFSYGFELLRRVNAKRGFHAELTCDEAFVRGRWLSIAVSSGAFFGGGNEIPQATADDGMLDIIAVKPRPLIQLLLTFLMVRFSGKSPNRTSTVVHLKGKRCDVITSKPKTVTVDGDEAGKTPLQVVCRKHCLRVIGVSVVRTGEAESSRSGSQQQGVYGS</sequence>
<dbReference type="InterPro" id="IPR001206">
    <property type="entry name" value="Diacylglycerol_kinase_cat_dom"/>
</dbReference>